<sequence>MNIMNDLNILPDAPETWQAKISRLVRDVFLPYAVPYVIPAFLSWKIMRGHRADPDDRIASLQAEIRRLQQEIESFQGHITTTQRQQYQKHIQINRDLDAISNMLEERQDIYCSPFRYKDTRLKAEKKLREYVVERPYEKELKLFSGVEEILEKDTHCGINRGENGCLMWVYMDLWRTRARLNMQENVILKMRTYDSKSKDTNK</sequence>
<dbReference type="InParanoid" id="A0A7M7G3G2"/>
<name>A0A7M7G3G2_STRPU</name>
<reference evidence="3" key="1">
    <citation type="submission" date="2015-02" db="EMBL/GenBank/DDBJ databases">
        <title>Genome sequencing for Strongylocentrotus purpuratus.</title>
        <authorList>
            <person name="Murali S."/>
            <person name="Liu Y."/>
            <person name="Vee V."/>
            <person name="English A."/>
            <person name="Wang M."/>
            <person name="Skinner E."/>
            <person name="Han Y."/>
            <person name="Muzny D.M."/>
            <person name="Worley K.C."/>
            <person name="Gibbs R.A."/>
        </authorList>
    </citation>
    <scope>NUCLEOTIDE SEQUENCE</scope>
</reference>
<reference evidence="2" key="2">
    <citation type="submission" date="2021-01" db="UniProtKB">
        <authorList>
            <consortium name="EnsemblMetazoa"/>
        </authorList>
    </citation>
    <scope>IDENTIFICATION</scope>
</reference>
<dbReference type="RefSeq" id="XP_001178341.1">
    <property type="nucleotide sequence ID" value="XM_001178341.4"/>
</dbReference>
<dbReference type="EnsemblMetazoa" id="XM_001178341">
    <property type="protein sequence ID" value="XP_001178341"/>
    <property type="gene ID" value="LOC753986"/>
</dbReference>
<dbReference type="GeneID" id="753986"/>
<dbReference type="InterPro" id="IPR034607">
    <property type="entry name" value="CCDC127"/>
</dbReference>
<organism evidence="2 3">
    <name type="scientific">Strongylocentrotus purpuratus</name>
    <name type="common">Purple sea urchin</name>
    <dbReference type="NCBI Taxonomy" id="7668"/>
    <lineage>
        <taxon>Eukaryota</taxon>
        <taxon>Metazoa</taxon>
        <taxon>Echinodermata</taxon>
        <taxon>Eleutherozoa</taxon>
        <taxon>Echinozoa</taxon>
        <taxon>Echinoidea</taxon>
        <taxon>Euechinoidea</taxon>
        <taxon>Echinacea</taxon>
        <taxon>Camarodonta</taxon>
        <taxon>Echinidea</taxon>
        <taxon>Strongylocentrotidae</taxon>
        <taxon>Strongylocentrotus</taxon>
    </lineage>
</organism>
<feature type="coiled-coil region" evidence="1">
    <location>
        <begin position="58"/>
        <end position="85"/>
    </location>
</feature>
<dbReference type="AlphaFoldDB" id="A0A7M7G3G2"/>
<dbReference type="PANTHER" id="PTHR31958:SF2">
    <property type="entry name" value="COILED-COIL DOMAIN-CONTAINING PROTEIN 127"/>
    <property type="match status" value="1"/>
</dbReference>
<proteinExistence type="predicted"/>
<protein>
    <submittedName>
        <fullName evidence="2">Uncharacterized protein</fullName>
    </submittedName>
</protein>
<dbReference type="Proteomes" id="UP000007110">
    <property type="component" value="Unassembled WGS sequence"/>
</dbReference>
<evidence type="ECO:0000313" key="3">
    <source>
        <dbReference type="Proteomes" id="UP000007110"/>
    </source>
</evidence>
<keyword evidence="1" id="KW-0175">Coiled coil</keyword>
<dbReference type="PANTHER" id="PTHR31958">
    <property type="entry name" value="COILED-COIL DOMAIN-CONTAINING PROTEIN 127"/>
    <property type="match status" value="1"/>
</dbReference>
<dbReference type="OrthoDB" id="10064762at2759"/>
<accession>A0A7M7G3G2</accession>
<dbReference type="KEGG" id="spu:753986"/>
<evidence type="ECO:0000313" key="2">
    <source>
        <dbReference type="EnsemblMetazoa" id="XP_001178341"/>
    </source>
</evidence>
<evidence type="ECO:0000256" key="1">
    <source>
        <dbReference type="SAM" id="Coils"/>
    </source>
</evidence>
<keyword evidence="3" id="KW-1185">Reference proteome</keyword>
<dbReference type="OMA" id="HIQINRD"/>